<dbReference type="GO" id="GO:0005694">
    <property type="term" value="C:chromosome"/>
    <property type="evidence" value="ECO:0007669"/>
    <property type="project" value="TreeGrafter"/>
</dbReference>
<dbReference type="OrthoDB" id="9773571at2"/>
<dbReference type="InterPro" id="IPR050336">
    <property type="entry name" value="Chromosome_partition/occlusion"/>
</dbReference>
<evidence type="ECO:0000259" key="2">
    <source>
        <dbReference type="SMART" id="SM00470"/>
    </source>
</evidence>
<sequence length="446" mass="50533">MSFIAIDRVSIQPNRRPLNDRKVAELMQSIKANGLLNPITIDQNFNLIAGLHRLTACRLLGLEQIEYRIITCEDVDHARLAEIDENLIRNELEVLERSELWLERDQILERIGLRAQSGENQYTKKGGESISPPGKTTLQLAQEAGYNKRTYQLGKQIAKNIDPEVKEVIKKTPVAKSHSTLLKIARAGSKEREQAEQAEQKAQEAKRQQKQEEMETQAKLAAEARIKLKEQQLIVLQSSTAQKQAKQCIKSAKPQVEKKINATPILPRAELGDEWILDKHLIYCDDTAEDKFIGLLPSNAALAIATLSSEWNHDYLINEAHVVAVLACEGHIQDFCARHRMPFRFEWVLGELYVGIYSQATIVKPEKPVDIEGVEGIVAYLISLYTNHDNFVIAPFLGHGEVLIACERMGRICFAGDKVTENVDRAIARWQKWTGQEAKREKHCYT</sequence>
<keyword evidence="4" id="KW-1185">Reference proteome</keyword>
<evidence type="ECO:0000313" key="3">
    <source>
        <dbReference type="EMBL" id="GBG18873.1"/>
    </source>
</evidence>
<reference evidence="3 4" key="1">
    <citation type="submission" date="2017-06" db="EMBL/GenBank/DDBJ databases">
        <title>Genome sequencing of cyanobaciteial culture collection at National Institute for Environmental Studies (NIES).</title>
        <authorList>
            <person name="Hirose Y."/>
            <person name="Shimura Y."/>
            <person name="Fujisawa T."/>
            <person name="Nakamura Y."/>
            <person name="Kawachi M."/>
        </authorList>
    </citation>
    <scope>NUCLEOTIDE SEQUENCE [LARGE SCALE GENOMIC DNA]</scope>
    <source>
        <strain evidence="3 4">NIES-4072</strain>
    </source>
</reference>
<organism evidence="3 4">
    <name type="scientific">Nostoc commune NIES-4072</name>
    <dbReference type="NCBI Taxonomy" id="2005467"/>
    <lineage>
        <taxon>Bacteria</taxon>
        <taxon>Bacillati</taxon>
        <taxon>Cyanobacteriota</taxon>
        <taxon>Cyanophyceae</taxon>
        <taxon>Nostocales</taxon>
        <taxon>Nostocaceae</taxon>
        <taxon>Nostoc</taxon>
    </lineage>
</organism>
<dbReference type="CDD" id="cd16409">
    <property type="entry name" value="ParB_N_like"/>
    <property type="match status" value="1"/>
</dbReference>
<dbReference type="SUPFAM" id="SSF53335">
    <property type="entry name" value="S-adenosyl-L-methionine-dependent methyltransferases"/>
    <property type="match status" value="1"/>
</dbReference>
<feature type="region of interest" description="Disordered" evidence="1">
    <location>
        <begin position="188"/>
        <end position="216"/>
    </location>
</feature>
<gene>
    <name evidence="3" type="ORF">NIES4072_25380</name>
</gene>
<dbReference type="Pfam" id="PF02195">
    <property type="entry name" value="ParB_N"/>
    <property type="match status" value="1"/>
</dbReference>
<dbReference type="InterPro" id="IPR029063">
    <property type="entry name" value="SAM-dependent_MTases_sf"/>
</dbReference>
<feature type="domain" description="ParB-like N-terminal" evidence="2">
    <location>
        <begin position="2"/>
        <end position="87"/>
    </location>
</feature>
<protein>
    <submittedName>
        <fullName evidence="3">ParB family protein</fullName>
    </submittedName>
</protein>
<dbReference type="InterPro" id="IPR036086">
    <property type="entry name" value="ParB/Sulfiredoxin_sf"/>
</dbReference>
<dbReference type="PANTHER" id="PTHR33375:SF1">
    <property type="entry name" value="CHROMOSOME-PARTITIONING PROTEIN PARB-RELATED"/>
    <property type="match status" value="1"/>
</dbReference>
<dbReference type="AlphaFoldDB" id="A0A2R5FRP1"/>
<dbReference type="Proteomes" id="UP000245124">
    <property type="component" value="Unassembled WGS sequence"/>
</dbReference>
<dbReference type="Gene3D" id="3.90.1530.10">
    <property type="entry name" value="Conserved hypothetical protein from pyrococcus furiosus pfu- 392566-001, ParB domain"/>
    <property type="match status" value="1"/>
</dbReference>
<dbReference type="SUPFAM" id="SSF110849">
    <property type="entry name" value="ParB/Sulfiredoxin"/>
    <property type="match status" value="1"/>
</dbReference>
<proteinExistence type="predicted"/>
<evidence type="ECO:0000313" key="4">
    <source>
        <dbReference type="Proteomes" id="UP000245124"/>
    </source>
</evidence>
<dbReference type="GO" id="GO:0007059">
    <property type="term" value="P:chromosome segregation"/>
    <property type="evidence" value="ECO:0007669"/>
    <property type="project" value="TreeGrafter"/>
</dbReference>
<dbReference type="PANTHER" id="PTHR33375">
    <property type="entry name" value="CHROMOSOME-PARTITIONING PROTEIN PARB-RELATED"/>
    <property type="match status" value="1"/>
</dbReference>
<dbReference type="EMBL" id="BDUD01000001">
    <property type="protein sequence ID" value="GBG18873.1"/>
    <property type="molecule type" value="Genomic_DNA"/>
</dbReference>
<dbReference type="SMART" id="SM00470">
    <property type="entry name" value="ParB"/>
    <property type="match status" value="1"/>
</dbReference>
<evidence type="ECO:0000256" key="1">
    <source>
        <dbReference type="SAM" id="MobiDB-lite"/>
    </source>
</evidence>
<dbReference type="Gene3D" id="3.40.50.150">
    <property type="entry name" value="Vaccinia Virus protein VP39"/>
    <property type="match status" value="1"/>
</dbReference>
<dbReference type="InterPro" id="IPR003115">
    <property type="entry name" value="ParB_N"/>
</dbReference>
<accession>A0A2R5FRP1</accession>
<dbReference type="RefSeq" id="WP_109008787.1">
    <property type="nucleotide sequence ID" value="NZ_BDUD01000001.1"/>
</dbReference>
<feature type="compositionally biased region" description="Basic and acidic residues" evidence="1">
    <location>
        <begin position="188"/>
        <end position="213"/>
    </location>
</feature>
<name>A0A2R5FRP1_NOSCO</name>
<comment type="caution">
    <text evidence="3">The sequence shown here is derived from an EMBL/GenBank/DDBJ whole genome shotgun (WGS) entry which is preliminary data.</text>
</comment>